<dbReference type="EMBL" id="JAHLFJ010000125">
    <property type="protein sequence ID" value="MBU3857486.1"/>
    <property type="molecule type" value="Genomic_DNA"/>
</dbReference>
<name>A0A948TQ13_9BACT</name>
<evidence type="ECO:0000313" key="1">
    <source>
        <dbReference type="EMBL" id="MBU3857486.1"/>
    </source>
</evidence>
<gene>
    <name evidence="1" type="ORF">H9928_13320</name>
</gene>
<reference evidence="1" key="2">
    <citation type="submission" date="2021-04" db="EMBL/GenBank/DDBJ databases">
        <authorList>
            <person name="Gilroy R."/>
        </authorList>
    </citation>
    <scope>NUCLEOTIDE SEQUENCE</scope>
    <source>
        <strain evidence="1">8470</strain>
    </source>
</reference>
<dbReference type="AlphaFoldDB" id="A0A948TQ13"/>
<protein>
    <submittedName>
        <fullName evidence="1">Uncharacterized protein</fullName>
    </submittedName>
</protein>
<proteinExistence type="predicted"/>
<organism evidence="1 2">
    <name type="scientific">Candidatus Phocaeicola excrementipullorum</name>
    <dbReference type="NCBI Taxonomy" id="2838731"/>
    <lineage>
        <taxon>Bacteria</taxon>
        <taxon>Pseudomonadati</taxon>
        <taxon>Bacteroidota</taxon>
        <taxon>Bacteroidia</taxon>
        <taxon>Bacteroidales</taxon>
        <taxon>Bacteroidaceae</taxon>
        <taxon>Phocaeicola</taxon>
    </lineage>
</organism>
<comment type="caution">
    <text evidence="1">The sequence shown here is derived from an EMBL/GenBank/DDBJ whole genome shotgun (WGS) entry which is preliminary data.</text>
</comment>
<sequence>MKRRNFTVSVAKKLLRMLEGDAFPSSSLPRWIVDELREEGLMTAVTHGSRNSFRLTDVEACDRYIRDNYTSGNSLAQWIEAMSEPDENLERSRLVQETGDSKSVRLRTFKGFLVNSYEPIEAMMGDSTFVISPVDGTAVFVQSPEIFRIPSDVVVVGVENGENFRLVRRQRSLFGSRKILFVSRYPQSSDLRNWLMKISNEYVHFGDYDLAGIHIYQSEFYRYLGEKAGFLIPEDIEERLKNGNGELYDIQYLKYRNLKIVDPRLNELVKMIHHYRKVYEQEGYIVGL</sequence>
<evidence type="ECO:0000313" key="2">
    <source>
        <dbReference type="Proteomes" id="UP000784286"/>
    </source>
</evidence>
<accession>A0A948TQ13</accession>
<reference evidence="1" key="1">
    <citation type="journal article" date="2021" name="PeerJ">
        <title>Extensive microbial diversity within the chicken gut microbiome revealed by metagenomics and culture.</title>
        <authorList>
            <person name="Gilroy R."/>
            <person name="Ravi A."/>
            <person name="Getino M."/>
            <person name="Pursley I."/>
            <person name="Horton D.L."/>
            <person name="Alikhan N.F."/>
            <person name="Baker D."/>
            <person name="Gharbi K."/>
            <person name="Hall N."/>
            <person name="Watson M."/>
            <person name="Adriaenssens E.M."/>
            <person name="Foster-Nyarko E."/>
            <person name="Jarju S."/>
            <person name="Secka A."/>
            <person name="Antonio M."/>
            <person name="Oren A."/>
            <person name="Chaudhuri R.R."/>
            <person name="La Ragione R."/>
            <person name="Hildebrand F."/>
            <person name="Pallen M.J."/>
        </authorList>
    </citation>
    <scope>NUCLEOTIDE SEQUENCE</scope>
    <source>
        <strain evidence="1">8470</strain>
    </source>
</reference>
<dbReference type="Proteomes" id="UP000784286">
    <property type="component" value="Unassembled WGS sequence"/>
</dbReference>